<dbReference type="InterPro" id="IPR050295">
    <property type="entry name" value="Plant_2OG-oxidoreductases"/>
</dbReference>
<keyword evidence="2 3" id="KW-0408">Iron</keyword>
<dbReference type="AlphaFoldDB" id="A0A8X8WJZ0"/>
<feature type="domain" description="Fe2OG dioxygenase" evidence="4">
    <location>
        <begin position="179"/>
        <end position="279"/>
    </location>
</feature>
<dbReference type="GO" id="GO:0046872">
    <property type="term" value="F:metal ion binding"/>
    <property type="evidence" value="ECO:0007669"/>
    <property type="project" value="UniProtKB-KW"/>
</dbReference>
<evidence type="ECO:0000313" key="6">
    <source>
        <dbReference type="Proteomes" id="UP000298416"/>
    </source>
</evidence>
<reference evidence="5" key="2">
    <citation type="submission" date="2020-08" db="EMBL/GenBank/DDBJ databases">
        <title>Plant Genome Project.</title>
        <authorList>
            <person name="Zhang R.-G."/>
        </authorList>
    </citation>
    <scope>NUCLEOTIDE SEQUENCE</scope>
    <source>
        <strain evidence="5">Huo1</strain>
        <tissue evidence="5">Leaf</tissue>
    </source>
</reference>
<dbReference type="Proteomes" id="UP000298416">
    <property type="component" value="Unassembled WGS sequence"/>
</dbReference>
<evidence type="ECO:0000259" key="4">
    <source>
        <dbReference type="PROSITE" id="PS51471"/>
    </source>
</evidence>
<dbReference type="InterPro" id="IPR027443">
    <property type="entry name" value="IPNS-like_sf"/>
</dbReference>
<evidence type="ECO:0000256" key="2">
    <source>
        <dbReference type="ARBA" id="ARBA00023004"/>
    </source>
</evidence>
<dbReference type="SUPFAM" id="SSF51197">
    <property type="entry name" value="Clavaminate synthase-like"/>
    <property type="match status" value="1"/>
</dbReference>
<dbReference type="InterPro" id="IPR044861">
    <property type="entry name" value="IPNS-like_FE2OG_OXY"/>
</dbReference>
<protein>
    <recommendedName>
        <fullName evidence="4">Fe2OG dioxygenase domain-containing protein</fullName>
    </recommendedName>
</protein>
<dbReference type="PROSITE" id="PS51471">
    <property type="entry name" value="FE2OG_OXY"/>
    <property type="match status" value="1"/>
</dbReference>
<dbReference type="EMBL" id="PNBA02000017">
    <property type="protein sequence ID" value="KAG6395311.1"/>
    <property type="molecule type" value="Genomic_DNA"/>
</dbReference>
<evidence type="ECO:0000313" key="5">
    <source>
        <dbReference type="EMBL" id="KAG6395311.1"/>
    </source>
</evidence>
<sequence>MGALQEGEGLGYGSSLPVLSGQEIERNDPQNIPERYIKHLEDRPKASDLASVSYDIPVIDLSLLAAGNEDERTKLDVACQEWGFFQKRYAMAANDAEGYGQGYVVTEDQKLDWNDLLFLITLPDKARNVKYWPLTVPGFKEAVEEYAGVLERVSDEIFGNLSLLMGVKRGFVKKLHGDVKQGIRMNYYPKCARPDLVLGVSPHSDSSSITLLVQDEAITALQIKHDGAWMPVEPIPNALVINIGDVMEAWSNGRYKSTEHRAVTNVEKPRISAAAFVIPGNDVKLNPLETMVDEKLQPRVFKDGVDLY</sequence>
<reference evidence="5" key="1">
    <citation type="submission" date="2018-01" db="EMBL/GenBank/DDBJ databases">
        <authorList>
            <person name="Mao J.F."/>
        </authorList>
    </citation>
    <scope>NUCLEOTIDE SEQUENCE</scope>
    <source>
        <strain evidence="5">Huo1</strain>
        <tissue evidence="5">Leaf</tissue>
    </source>
</reference>
<dbReference type="Pfam" id="PF03171">
    <property type="entry name" value="2OG-FeII_Oxy"/>
    <property type="match status" value="1"/>
</dbReference>
<name>A0A8X8WJZ0_SALSN</name>
<dbReference type="InterPro" id="IPR005123">
    <property type="entry name" value="Oxoglu/Fe-dep_dioxygenase_dom"/>
</dbReference>
<comment type="similarity">
    <text evidence="3">Belongs to the iron/ascorbate-dependent oxidoreductase family.</text>
</comment>
<evidence type="ECO:0000256" key="1">
    <source>
        <dbReference type="ARBA" id="ARBA00022723"/>
    </source>
</evidence>
<accession>A0A8X8WJZ0</accession>
<dbReference type="FunFam" id="2.60.120.330:FF:000079">
    <property type="entry name" value="Protein SRG1"/>
    <property type="match status" value="1"/>
</dbReference>
<keyword evidence="3" id="KW-0560">Oxidoreductase</keyword>
<gene>
    <name evidence="5" type="ORF">SASPL_145954</name>
</gene>
<keyword evidence="1 3" id="KW-0479">Metal-binding</keyword>
<dbReference type="Gene3D" id="2.60.120.330">
    <property type="entry name" value="B-lactam Antibiotic, Isopenicillin N Synthase, Chain"/>
    <property type="match status" value="1"/>
</dbReference>
<keyword evidence="6" id="KW-1185">Reference proteome</keyword>
<dbReference type="PANTHER" id="PTHR47991">
    <property type="entry name" value="OXOGLUTARATE/IRON-DEPENDENT DIOXYGENASE"/>
    <property type="match status" value="1"/>
</dbReference>
<dbReference type="GO" id="GO:0016491">
    <property type="term" value="F:oxidoreductase activity"/>
    <property type="evidence" value="ECO:0007669"/>
    <property type="project" value="UniProtKB-KW"/>
</dbReference>
<proteinExistence type="inferred from homology"/>
<evidence type="ECO:0000256" key="3">
    <source>
        <dbReference type="RuleBase" id="RU003682"/>
    </source>
</evidence>
<organism evidence="5">
    <name type="scientific">Salvia splendens</name>
    <name type="common">Scarlet sage</name>
    <dbReference type="NCBI Taxonomy" id="180675"/>
    <lineage>
        <taxon>Eukaryota</taxon>
        <taxon>Viridiplantae</taxon>
        <taxon>Streptophyta</taxon>
        <taxon>Embryophyta</taxon>
        <taxon>Tracheophyta</taxon>
        <taxon>Spermatophyta</taxon>
        <taxon>Magnoliopsida</taxon>
        <taxon>eudicotyledons</taxon>
        <taxon>Gunneridae</taxon>
        <taxon>Pentapetalae</taxon>
        <taxon>asterids</taxon>
        <taxon>lamiids</taxon>
        <taxon>Lamiales</taxon>
        <taxon>Lamiaceae</taxon>
        <taxon>Nepetoideae</taxon>
        <taxon>Mentheae</taxon>
        <taxon>Salviinae</taxon>
        <taxon>Salvia</taxon>
        <taxon>Salvia subgen. Calosphace</taxon>
        <taxon>core Calosphace</taxon>
    </lineage>
</organism>
<comment type="caution">
    <text evidence="5">The sequence shown here is derived from an EMBL/GenBank/DDBJ whole genome shotgun (WGS) entry which is preliminary data.</text>
</comment>